<dbReference type="PANTHER" id="PTHR23316">
    <property type="entry name" value="IMPORTIN ALPHA"/>
    <property type="match status" value="1"/>
</dbReference>
<dbReference type="Gene3D" id="1.25.10.10">
    <property type="entry name" value="Leucine-rich Repeat Variant"/>
    <property type="match status" value="1"/>
</dbReference>
<organism evidence="4 5">
    <name type="scientific">Polysphondylium violaceum</name>
    <dbReference type="NCBI Taxonomy" id="133409"/>
    <lineage>
        <taxon>Eukaryota</taxon>
        <taxon>Amoebozoa</taxon>
        <taxon>Evosea</taxon>
        <taxon>Eumycetozoa</taxon>
        <taxon>Dictyostelia</taxon>
        <taxon>Dictyosteliales</taxon>
        <taxon>Dictyosteliaceae</taxon>
        <taxon>Polysphondylium</taxon>
    </lineage>
</organism>
<comment type="caution">
    <text evidence="4">The sequence shown here is derived from an EMBL/GenBank/DDBJ whole genome shotgun (WGS) entry which is preliminary data.</text>
</comment>
<accession>A0A8J4PRZ2</accession>
<keyword evidence="2" id="KW-0813">Transport</keyword>
<dbReference type="SUPFAM" id="SSF48371">
    <property type="entry name" value="ARM repeat"/>
    <property type="match status" value="1"/>
</dbReference>
<keyword evidence="3" id="KW-0653">Protein transport</keyword>
<dbReference type="Proteomes" id="UP000695562">
    <property type="component" value="Unassembled WGS sequence"/>
</dbReference>
<evidence type="ECO:0000256" key="1">
    <source>
        <dbReference type="ARBA" id="ARBA00010394"/>
    </source>
</evidence>
<reference evidence="4" key="1">
    <citation type="submission" date="2020-01" db="EMBL/GenBank/DDBJ databases">
        <title>Development of genomics and gene disruption for Polysphondylium violaceum indicates a role for the polyketide synthase stlB in stalk morphogenesis.</title>
        <authorList>
            <person name="Narita B."/>
            <person name="Kawabe Y."/>
            <person name="Kin K."/>
            <person name="Saito T."/>
            <person name="Gibbs R."/>
            <person name="Kuspa A."/>
            <person name="Muzny D."/>
            <person name="Queller D."/>
            <person name="Richards S."/>
            <person name="Strassman J."/>
            <person name="Sucgang R."/>
            <person name="Worley K."/>
            <person name="Schaap P."/>
        </authorList>
    </citation>
    <scope>NUCLEOTIDE SEQUENCE</scope>
    <source>
        <strain evidence="4">QSvi11</strain>
    </source>
</reference>
<evidence type="ECO:0000313" key="4">
    <source>
        <dbReference type="EMBL" id="KAF2071915.1"/>
    </source>
</evidence>
<dbReference type="OrthoDB" id="29145at2759"/>
<comment type="similarity">
    <text evidence="1">Belongs to the importin alpha family.</text>
</comment>
<evidence type="ECO:0000256" key="3">
    <source>
        <dbReference type="ARBA" id="ARBA00022927"/>
    </source>
</evidence>
<sequence length="467" mass="52886">MNSTIEKINSNELEVIQTGLNDLHRLVSVQIDPPIKQVLDLNIIPKIISFLKHDNDQIKYNAILVLNSLSRAKNSKVISTFLKSDILGPIEELLSNNYNNQKDLKEQLVEIITNIVKKDRDSRYQVLHFNNIVSIIAANIKNGQVKSHSVSTKCIAALSCTKPPPDHFYTAQFLSYLAKYLELYNNNTADFAAENNQKQQDECLADTLKSLSFISDNEHNSDPIVDIVNAHRCVLNLVKLLHHSSDNIVKVALRILGNLITGDEECTQKVMDSPHFLESLKNLLSHPTKATRKEVIWILSNTLADSPHQIQMVIDAGFVPLIIDMVYTEGGSIIKECNWVLLNIVTQGNQQQIQYSLDQGFLKALCAIITKLMHFVGNFENHEEVEEEEDEEGLPSNMIFPMAFDAFELLIKQSSNNPQEPSVINNIYLDETLRLEYQTLLTNFSNSDNYGLETRTRATQLLSSYFN</sequence>
<proteinExistence type="inferred from homology"/>
<evidence type="ECO:0000313" key="5">
    <source>
        <dbReference type="Proteomes" id="UP000695562"/>
    </source>
</evidence>
<evidence type="ECO:0008006" key="6">
    <source>
        <dbReference type="Google" id="ProtNLM"/>
    </source>
</evidence>
<dbReference type="Pfam" id="PF00514">
    <property type="entry name" value="Arm"/>
    <property type="match status" value="1"/>
</dbReference>
<dbReference type="GO" id="GO:0015031">
    <property type="term" value="P:protein transport"/>
    <property type="evidence" value="ECO:0007669"/>
    <property type="project" value="UniProtKB-KW"/>
</dbReference>
<gene>
    <name evidence="4" type="ORF">CYY_006772</name>
</gene>
<keyword evidence="5" id="KW-1185">Reference proteome</keyword>
<protein>
    <recommendedName>
        <fullName evidence="6">Importin subunit alpha</fullName>
    </recommendedName>
</protein>
<dbReference type="AlphaFoldDB" id="A0A8J4PRZ2"/>
<dbReference type="EMBL" id="AJWJ01000327">
    <property type="protein sequence ID" value="KAF2071915.1"/>
    <property type="molecule type" value="Genomic_DNA"/>
</dbReference>
<name>A0A8J4PRZ2_9MYCE</name>
<dbReference type="InterPro" id="IPR011989">
    <property type="entry name" value="ARM-like"/>
</dbReference>
<dbReference type="SMART" id="SM00185">
    <property type="entry name" value="ARM"/>
    <property type="match status" value="5"/>
</dbReference>
<dbReference type="InterPro" id="IPR000225">
    <property type="entry name" value="Armadillo"/>
</dbReference>
<dbReference type="InterPro" id="IPR016024">
    <property type="entry name" value="ARM-type_fold"/>
</dbReference>
<evidence type="ECO:0000256" key="2">
    <source>
        <dbReference type="ARBA" id="ARBA00022448"/>
    </source>
</evidence>